<evidence type="ECO:0000256" key="5">
    <source>
        <dbReference type="ARBA" id="ARBA00022692"/>
    </source>
</evidence>
<keyword evidence="6" id="KW-0406">Ion transport</keyword>
<reference evidence="11 13" key="1">
    <citation type="submission" date="2019-09" db="EMBL/GenBank/DDBJ databases">
        <title>Photobacterium damselae subsp. damselae CDC-2227-81, a human clinical isolate.</title>
        <authorList>
            <person name="Osorio C.R."/>
        </authorList>
    </citation>
    <scope>NUCLEOTIDE SEQUENCE [LARGE SCALE GENOMIC DNA]</scope>
    <source>
        <strain evidence="11 13">CDC-2227-81</strain>
    </source>
</reference>
<feature type="transmembrane region" description="Helical" evidence="9">
    <location>
        <begin position="13"/>
        <end position="35"/>
    </location>
</feature>
<feature type="transmembrane region" description="Helical" evidence="9">
    <location>
        <begin position="156"/>
        <end position="176"/>
    </location>
</feature>
<proteinExistence type="inferred from homology"/>
<dbReference type="InterPro" id="IPR002524">
    <property type="entry name" value="Cation_efflux"/>
</dbReference>
<evidence type="ECO:0000256" key="3">
    <source>
        <dbReference type="ARBA" id="ARBA00022448"/>
    </source>
</evidence>
<dbReference type="AlphaFoldDB" id="A0A1C3E363"/>
<dbReference type="Proteomes" id="UP000480943">
    <property type="component" value="Unassembled WGS sequence"/>
</dbReference>
<dbReference type="EMBL" id="VZUQ01000090">
    <property type="protein sequence ID" value="KAB1175278.1"/>
    <property type="molecule type" value="Genomic_DNA"/>
</dbReference>
<keyword evidence="6" id="KW-0862">Zinc</keyword>
<evidence type="ECO:0000313" key="12">
    <source>
        <dbReference type="EMBL" id="NVP01389.1"/>
    </source>
</evidence>
<dbReference type="GO" id="GO:0006882">
    <property type="term" value="P:intracellular zinc ion homeostasis"/>
    <property type="evidence" value="ECO:0007669"/>
    <property type="project" value="TreeGrafter"/>
</dbReference>
<evidence type="ECO:0000256" key="4">
    <source>
        <dbReference type="ARBA" id="ARBA00022496"/>
    </source>
</evidence>
<feature type="transmembrane region" description="Helical" evidence="9">
    <location>
        <begin position="188"/>
        <end position="208"/>
    </location>
</feature>
<evidence type="ECO:0000313" key="13">
    <source>
        <dbReference type="Proteomes" id="UP000480943"/>
    </source>
</evidence>
<dbReference type="GO" id="GO:0005886">
    <property type="term" value="C:plasma membrane"/>
    <property type="evidence" value="ECO:0007669"/>
    <property type="project" value="TreeGrafter"/>
</dbReference>
<evidence type="ECO:0000313" key="11">
    <source>
        <dbReference type="EMBL" id="KAB1175278.1"/>
    </source>
</evidence>
<sequence>MATHSRKISKERLALKLSLLGTIWVASLGIGYGLYVGSNAILLDGMFSFLSMGMTGLSLYTAYLVSKPDDEQFQFGYAHIEPLINVVNGLLILVTCLFAFVSGVQTIASGGRDIVIEDALVYAVLSTVSCFGIYFFETYTARSVDSELVRVDSQEWLIDGILSAAILVGFVAVMIFDSLGHSQWNRYVDPILVSTLAIAASVLPISVLRRNVKEVLLVAPQDEVQTHVDTVIAELSETYNFDDYTHHLAKTGRQYDLEVNILIKDDKQWSMKRQDLVRQKIWEKLKDDLGNAWFSVSFTTQERWL</sequence>
<reference evidence="12 14" key="2">
    <citation type="submission" date="2020-06" db="EMBL/GenBank/DDBJ databases">
        <title>Photobacterium damselae subsp. damselae comparative genomics.</title>
        <authorList>
            <person name="Osorio C.R."/>
        </authorList>
    </citation>
    <scope>NUCLEOTIDE SEQUENCE [LARGE SCALE GENOMIC DNA]</scope>
    <source>
        <strain evidence="12 14">TW250/03</strain>
    </source>
</reference>
<protein>
    <submittedName>
        <fullName evidence="11">Cation diffusion facilitator family transporter</fullName>
    </submittedName>
</protein>
<dbReference type="KEGG" id="pds:CAY62_16425"/>
<dbReference type="Pfam" id="PF01545">
    <property type="entry name" value="Cation_efflux"/>
    <property type="match status" value="1"/>
</dbReference>
<feature type="transmembrane region" description="Helical" evidence="9">
    <location>
        <begin position="86"/>
        <end position="107"/>
    </location>
</feature>
<evidence type="ECO:0000259" key="10">
    <source>
        <dbReference type="Pfam" id="PF01545"/>
    </source>
</evidence>
<organism evidence="11 13">
    <name type="scientific">Photobacterium damselae subsp. damselae</name>
    <name type="common">Listonella damsela</name>
    <dbReference type="NCBI Taxonomy" id="85581"/>
    <lineage>
        <taxon>Bacteria</taxon>
        <taxon>Pseudomonadati</taxon>
        <taxon>Pseudomonadota</taxon>
        <taxon>Gammaproteobacteria</taxon>
        <taxon>Vibrionales</taxon>
        <taxon>Vibrionaceae</taxon>
        <taxon>Photobacterium</taxon>
    </lineage>
</organism>
<evidence type="ECO:0000256" key="8">
    <source>
        <dbReference type="ARBA" id="ARBA00023136"/>
    </source>
</evidence>
<dbReference type="GO" id="GO:0015341">
    <property type="term" value="F:zinc efflux antiporter activity"/>
    <property type="evidence" value="ECO:0007669"/>
    <property type="project" value="TreeGrafter"/>
</dbReference>
<keyword evidence="6" id="KW-0864">Zinc transport</keyword>
<evidence type="ECO:0000256" key="1">
    <source>
        <dbReference type="ARBA" id="ARBA00004141"/>
    </source>
</evidence>
<keyword evidence="4" id="KW-0408">Iron</keyword>
<dbReference type="InterPro" id="IPR027469">
    <property type="entry name" value="Cation_efflux_TMD_sf"/>
</dbReference>
<dbReference type="NCBIfam" id="TIGR01297">
    <property type="entry name" value="CDF"/>
    <property type="match status" value="1"/>
</dbReference>
<gene>
    <name evidence="11" type="ORF">F6450_18710</name>
    <name evidence="12" type="ORF">HWA77_14340</name>
</gene>
<dbReference type="GO" id="GO:0015086">
    <property type="term" value="F:cadmium ion transmembrane transporter activity"/>
    <property type="evidence" value="ECO:0007669"/>
    <property type="project" value="TreeGrafter"/>
</dbReference>
<dbReference type="PANTHER" id="PTHR43840">
    <property type="entry name" value="MITOCHONDRIAL METAL TRANSPORTER 1-RELATED"/>
    <property type="match status" value="1"/>
</dbReference>
<keyword evidence="3" id="KW-0813">Transport</keyword>
<feature type="transmembrane region" description="Helical" evidence="9">
    <location>
        <begin position="119"/>
        <end position="136"/>
    </location>
</feature>
<name>A0A1C3E363_PHODD</name>
<dbReference type="InterPro" id="IPR050291">
    <property type="entry name" value="CDF_Transporter"/>
</dbReference>
<dbReference type="SUPFAM" id="SSF161111">
    <property type="entry name" value="Cation efflux protein transmembrane domain-like"/>
    <property type="match status" value="1"/>
</dbReference>
<dbReference type="RefSeq" id="WP_005304742.1">
    <property type="nucleotide sequence ID" value="NZ_AP026781.1"/>
</dbReference>
<comment type="similarity">
    <text evidence="2">Belongs to the cation diffusion facilitator (CDF) transporter (TC 2.A.4) family. FieF subfamily.</text>
</comment>
<evidence type="ECO:0000313" key="14">
    <source>
        <dbReference type="Proteomes" id="UP000533429"/>
    </source>
</evidence>
<evidence type="ECO:0000256" key="9">
    <source>
        <dbReference type="SAM" id="Phobius"/>
    </source>
</evidence>
<comment type="subcellular location">
    <subcellularLocation>
        <location evidence="1">Membrane</location>
        <topology evidence="1">Multi-pass membrane protein</topology>
    </subcellularLocation>
</comment>
<evidence type="ECO:0000256" key="2">
    <source>
        <dbReference type="ARBA" id="ARBA00010212"/>
    </source>
</evidence>
<dbReference type="Proteomes" id="UP000533429">
    <property type="component" value="Unassembled WGS sequence"/>
</dbReference>
<keyword evidence="7 9" id="KW-1133">Transmembrane helix</keyword>
<keyword evidence="5 9" id="KW-0812">Transmembrane</keyword>
<accession>A0A1C3E363</accession>
<dbReference type="GeneID" id="93399491"/>
<feature type="domain" description="Cation efflux protein transmembrane" evidence="10">
    <location>
        <begin position="16"/>
        <end position="214"/>
    </location>
</feature>
<keyword evidence="8 9" id="KW-0472">Membrane</keyword>
<feature type="transmembrane region" description="Helical" evidence="9">
    <location>
        <begin position="41"/>
        <end position="65"/>
    </location>
</feature>
<dbReference type="InterPro" id="IPR058533">
    <property type="entry name" value="Cation_efflux_TM"/>
</dbReference>
<keyword evidence="4" id="KW-0410">Iron transport</keyword>
<dbReference type="GO" id="GO:0015093">
    <property type="term" value="F:ferrous iron transmembrane transporter activity"/>
    <property type="evidence" value="ECO:0007669"/>
    <property type="project" value="TreeGrafter"/>
</dbReference>
<dbReference type="EMBL" id="JABXOR010000897">
    <property type="protein sequence ID" value="NVP01389.1"/>
    <property type="molecule type" value="Genomic_DNA"/>
</dbReference>
<dbReference type="PANTHER" id="PTHR43840:SF15">
    <property type="entry name" value="MITOCHONDRIAL METAL TRANSPORTER 1-RELATED"/>
    <property type="match status" value="1"/>
</dbReference>
<dbReference type="Gene3D" id="1.20.1510.10">
    <property type="entry name" value="Cation efflux protein transmembrane domain"/>
    <property type="match status" value="1"/>
</dbReference>
<evidence type="ECO:0000256" key="7">
    <source>
        <dbReference type="ARBA" id="ARBA00022989"/>
    </source>
</evidence>
<comment type="caution">
    <text evidence="11">The sequence shown here is derived from an EMBL/GenBank/DDBJ whole genome shotgun (WGS) entry which is preliminary data.</text>
</comment>
<evidence type="ECO:0000256" key="6">
    <source>
        <dbReference type="ARBA" id="ARBA00022906"/>
    </source>
</evidence>